<organism evidence="11 12">
    <name type="scientific">Porphyromonas uenonis 60-3</name>
    <dbReference type="NCBI Taxonomy" id="596327"/>
    <lineage>
        <taxon>Bacteria</taxon>
        <taxon>Pseudomonadati</taxon>
        <taxon>Bacteroidota</taxon>
        <taxon>Bacteroidia</taxon>
        <taxon>Bacteroidales</taxon>
        <taxon>Porphyromonadaceae</taxon>
        <taxon>Porphyromonas</taxon>
    </lineage>
</organism>
<evidence type="ECO:0000256" key="3">
    <source>
        <dbReference type="ARBA" id="ARBA00011037"/>
    </source>
</evidence>
<feature type="binding site" evidence="7 9">
    <location>
        <position position="89"/>
    </location>
    <ligand>
        <name>substrate</name>
    </ligand>
</feature>
<comment type="subunit">
    <text evidence="4 7">Homododecamer.</text>
</comment>
<dbReference type="GO" id="GO:0003855">
    <property type="term" value="F:3-dehydroquinate dehydratase activity"/>
    <property type="evidence" value="ECO:0007669"/>
    <property type="project" value="UniProtKB-UniRule"/>
</dbReference>
<feature type="active site" description="Proton donor" evidence="7 8">
    <location>
        <position position="115"/>
    </location>
</feature>
<evidence type="ECO:0000256" key="2">
    <source>
        <dbReference type="ARBA" id="ARBA00004902"/>
    </source>
</evidence>
<dbReference type="GO" id="GO:0008652">
    <property type="term" value="P:amino acid biosynthetic process"/>
    <property type="evidence" value="ECO:0007669"/>
    <property type="project" value="UniProtKB-KW"/>
</dbReference>
<keyword evidence="7" id="KW-0028">Amino-acid biosynthesis</keyword>
<keyword evidence="7" id="KW-0057">Aromatic amino acid biosynthesis</keyword>
<dbReference type="Gene3D" id="3.40.50.9100">
    <property type="entry name" value="Dehydroquinase, class II"/>
    <property type="match status" value="1"/>
</dbReference>
<keyword evidence="6 7" id="KW-0456">Lyase</keyword>
<name>C2MC86_9PORP</name>
<dbReference type="Proteomes" id="UP000003303">
    <property type="component" value="Unassembled WGS sequence"/>
</dbReference>
<dbReference type="RefSeq" id="WP_007365503.1">
    <property type="nucleotide sequence ID" value="NZ_ACLR01000170.1"/>
</dbReference>
<evidence type="ECO:0000256" key="6">
    <source>
        <dbReference type="ARBA" id="ARBA00023239"/>
    </source>
</evidence>
<dbReference type="GO" id="GO:0009073">
    <property type="term" value="P:aromatic amino acid family biosynthetic process"/>
    <property type="evidence" value="ECO:0007669"/>
    <property type="project" value="UniProtKB-KW"/>
</dbReference>
<evidence type="ECO:0000256" key="1">
    <source>
        <dbReference type="ARBA" id="ARBA00001864"/>
    </source>
</evidence>
<evidence type="ECO:0000256" key="5">
    <source>
        <dbReference type="ARBA" id="ARBA00012060"/>
    </source>
</evidence>
<dbReference type="Pfam" id="PF01220">
    <property type="entry name" value="DHquinase_II"/>
    <property type="match status" value="1"/>
</dbReference>
<keyword evidence="12" id="KW-1185">Reference proteome</keyword>
<dbReference type="PANTHER" id="PTHR21272:SF3">
    <property type="entry name" value="CATABOLIC 3-DEHYDROQUINASE"/>
    <property type="match status" value="1"/>
</dbReference>
<dbReference type="PIRSF" id="PIRSF001399">
    <property type="entry name" value="DHquinase_II"/>
    <property type="match status" value="1"/>
</dbReference>
<accession>C2MC86</accession>
<comment type="pathway">
    <text evidence="2 7">Metabolic intermediate biosynthesis; chorismate biosynthesis; chorismate from D-erythrose 4-phosphate and phosphoenolpyruvate: step 3/7.</text>
</comment>
<dbReference type="EC" id="4.2.1.10" evidence="5 7"/>
<proteinExistence type="inferred from homology"/>
<dbReference type="CDD" id="cd00466">
    <property type="entry name" value="DHQase_II"/>
    <property type="match status" value="1"/>
</dbReference>
<feature type="binding site" evidence="7 9">
    <location>
        <position position="102"/>
    </location>
    <ligand>
        <name>substrate</name>
    </ligand>
</feature>
<dbReference type="NCBIfam" id="NF003807">
    <property type="entry name" value="PRK05395.1-4"/>
    <property type="match status" value="1"/>
</dbReference>
<dbReference type="EMBL" id="ACLR01000170">
    <property type="protein sequence ID" value="EEK16704.1"/>
    <property type="molecule type" value="Genomic_DNA"/>
</dbReference>
<dbReference type="PANTHER" id="PTHR21272">
    <property type="entry name" value="CATABOLIC 3-DEHYDROQUINASE"/>
    <property type="match status" value="1"/>
</dbReference>
<dbReference type="AlphaFoldDB" id="C2MC86"/>
<dbReference type="UniPathway" id="UPA00053">
    <property type="reaction ID" value="UER00086"/>
</dbReference>
<evidence type="ECO:0000256" key="7">
    <source>
        <dbReference type="HAMAP-Rule" id="MF_00169"/>
    </source>
</evidence>
<comment type="similarity">
    <text evidence="3 7">Belongs to the type-II 3-dehydroquinase family.</text>
</comment>
<evidence type="ECO:0000256" key="10">
    <source>
        <dbReference type="PIRSR" id="PIRSR001399-3"/>
    </source>
</evidence>
<feature type="binding site" evidence="7 9">
    <location>
        <position position="126"/>
    </location>
    <ligand>
        <name>substrate</name>
    </ligand>
</feature>
<dbReference type="GO" id="GO:0009423">
    <property type="term" value="P:chorismate biosynthetic process"/>
    <property type="evidence" value="ECO:0007669"/>
    <property type="project" value="UniProtKB-UniRule"/>
</dbReference>
<dbReference type="GO" id="GO:0019631">
    <property type="term" value="P:quinate catabolic process"/>
    <property type="evidence" value="ECO:0007669"/>
    <property type="project" value="TreeGrafter"/>
</dbReference>
<dbReference type="SUPFAM" id="SSF52304">
    <property type="entry name" value="Type II 3-dehydroquinate dehydratase"/>
    <property type="match status" value="1"/>
</dbReference>
<dbReference type="STRING" id="596327.PORUE0001_0864"/>
<comment type="catalytic activity">
    <reaction evidence="1 7">
        <text>3-dehydroquinate = 3-dehydroshikimate + H2O</text>
        <dbReference type="Rhea" id="RHEA:21096"/>
        <dbReference type="ChEBI" id="CHEBI:15377"/>
        <dbReference type="ChEBI" id="CHEBI:16630"/>
        <dbReference type="ChEBI" id="CHEBI:32364"/>
        <dbReference type="EC" id="4.2.1.10"/>
    </reaction>
</comment>
<dbReference type="HAMAP" id="MF_00169">
    <property type="entry name" value="AroQ"/>
    <property type="match status" value="1"/>
</dbReference>
<comment type="caution">
    <text evidence="11">The sequence shown here is derived from an EMBL/GenBank/DDBJ whole genome shotgun (WGS) entry which is preliminary data.</text>
</comment>
<reference evidence="11 12" key="1">
    <citation type="submission" date="2009-04" db="EMBL/GenBank/DDBJ databases">
        <authorList>
            <person name="Sebastian Y."/>
            <person name="Madupu R."/>
            <person name="Durkin A.S."/>
            <person name="Torralba M."/>
            <person name="Methe B."/>
            <person name="Sutton G.G."/>
            <person name="Strausberg R.L."/>
            <person name="Nelson K.E."/>
        </authorList>
    </citation>
    <scope>NUCLEOTIDE SEQUENCE [LARGE SCALE GENOMIC DNA]</scope>
    <source>
        <strain evidence="11 12">60-3</strain>
    </source>
</reference>
<comment type="function">
    <text evidence="7">Catalyzes a trans-dehydration via an enolate intermediate.</text>
</comment>
<evidence type="ECO:0000313" key="12">
    <source>
        <dbReference type="Proteomes" id="UP000003303"/>
    </source>
</evidence>
<feature type="site" description="Transition state stabilizer" evidence="7 10">
    <location>
        <position position="34"/>
    </location>
</feature>
<evidence type="ECO:0000256" key="9">
    <source>
        <dbReference type="PIRSR" id="PIRSR001399-2"/>
    </source>
</evidence>
<protein>
    <recommendedName>
        <fullName evidence="5 7">3-dehydroquinate dehydratase</fullName>
        <shortName evidence="7">3-dehydroquinase</shortName>
        <ecNumber evidence="5 7">4.2.1.10</ecNumber>
    </recommendedName>
    <alternativeName>
        <fullName evidence="7">Type II DHQase</fullName>
    </alternativeName>
</protein>
<feature type="binding site" evidence="7 9">
    <location>
        <begin position="116"/>
        <end position="117"/>
    </location>
    <ligand>
        <name>substrate</name>
    </ligand>
</feature>
<dbReference type="InterPro" id="IPR036441">
    <property type="entry name" value="DHquinase_II_sf"/>
</dbReference>
<dbReference type="InterPro" id="IPR001874">
    <property type="entry name" value="DHquinase_II"/>
</dbReference>
<evidence type="ECO:0000256" key="8">
    <source>
        <dbReference type="PIRSR" id="PIRSR001399-1"/>
    </source>
</evidence>
<feature type="binding site" evidence="7 9">
    <location>
        <position position="95"/>
    </location>
    <ligand>
        <name>substrate</name>
    </ligand>
</feature>
<evidence type="ECO:0000256" key="4">
    <source>
        <dbReference type="ARBA" id="ARBA00011193"/>
    </source>
</evidence>
<dbReference type="OrthoDB" id="9790793at2"/>
<feature type="active site" description="Proton acceptor" evidence="7 8">
    <location>
        <position position="39"/>
    </location>
</feature>
<gene>
    <name evidence="7 11" type="primary">aroQ</name>
    <name evidence="11" type="ORF">PORUE0001_0864</name>
</gene>
<evidence type="ECO:0000313" key="11">
    <source>
        <dbReference type="EMBL" id="EEK16704.1"/>
    </source>
</evidence>
<sequence length="159" mass="17134">MSTNSLIEPLSTPTTGKPAILILNGPNLIQVGQREAEIYGSTPLVPYLEQLANATTAVTIAIRYSHYEGALIEYLYMAQELGYQAVILNAGGYTHTSVAIADTIRAISLPVIEVHISQPLARETYRHTSLIAPYCRGSIAGFGVASYDLAVRAALQLSR</sequence>
<dbReference type="eggNOG" id="COG0757">
    <property type="taxonomic scope" value="Bacteria"/>
</dbReference>